<keyword evidence="2" id="KW-0812">Transmembrane</keyword>
<feature type="transmembrane region" description="Helical" evidence="2">
    <location>
        <begin position="670"/>
        <end position="693"/>
    </location>
</feature>
<evidence type="ECO:0000256" key="1">
    <source>
        <dbReference type="SAM" id="MobiDB-lite"/>
    </source>
</evidence>
<feature type="compositionally biased region" description="Polar residues" evidence="1">
    <location>
        <begin position="258"/>
        <end position="291"/>
    </location>
</feature>
<name>A0A1A8X9L8_PLAOA</name>
<gene>
    <name evidence="3" type="ORF">POVCU1_060580</name>
</gene>
<evidence type="ECO:0000313" key="4">
    <source>
        <dbReference type="Proteomes" id="UP000078546"/>
    </source>
</evidence>
<keyword evidence="2" id="KW-1133">Transmembrane helix</keyword>
<evidence type="ECO:0000256" key="2">
    <source>
        <dbReference type="SAM" id="Phobius"/>
    </source>
</evidence>
<feature type="region of interest" description="Disordered" evidence="1">
    <location>
        <begin position="219"/>
        <end position="421"/>
    </location>
</feature>
<organism evidence="3 4">
    <name type="scientific">Plasmodium ovale curtisi</name>
    <dbReference type="NCBI Taxonomy" id="864141"/>
    <lineage>
        <taxon>Eukaryota</taxon>
        <taxon>Sar</taxon>
        <taxon>Alveolata</taxon>
        <taxon>Apicomplexa</taxon>
        <taxon>Aconoidasida</taxon>
        <taxon>Haemosporida</taxon>
        <taxon>Plasmodiidae</taxon>
        <taxon>Plasmodium</taxon>
        <taxon>Plasmodium (Plasmodium)</taxon>
    </lineage>
</organism>
<dbReference type="Proteomes" id="UP000078546">
    <property type="component" value="Unassembled WGS sequence"/>
</dbReference>
<accession>A0A1A8X9L8</accession>
<sequence length="1031" mass="115744">MADSSGSNVVNVVEFKRKIKEYIKQLIHKHGHIKCGLIYDKLCNDLYLFISNTKAQTLEGHTKEAQLAFNVSWNDAEEISFLKNTFEEFGFRNICYPRKKFTYSTKLRKLIQKFIEYCKNKEARRSNAAGTNKYTECTLYNKWIDTERQSFQRDYLDIVKNMTKAKVLSYFRVLKHSDEFDPNQEYLKYKLNCSTYSGAPPPQFTRPRMPVKQVTHNRPTGSGISNHGHKPEQSEKANIPKVKDGGGKTIKIVYPTVDTKSSDSNSQTRITSTVTQINNKDTPQVTQSITISPAPAPAPAPAVTVNSSMQPPVGVPVAQLNPKPPPVTASDPVRGTPEHPPQLPPQQPTTHLENPSSQILHKHSQQDSGDSSVTKSVDLLTPTPSPAQSPGNSPDKDPDENLPQGQGKDPSPPQDQVLSVQPSADTGSFKVLIPPAVNVPDSQRTADSGSLQTPTIISVISTNTVTTPTLTATTVPIPIQPTVSVTSTNADTSPTSPLTTVPPVIPGVSAATISAVPATSDPITVTTTDPVINLAISPPVPPVQTAVQVLDPPTSPDSSTSATTTTVTTTMASGIVDTTLTMSVPQGPVPSTVSVPSINTHQDPNQIPTMKDSNGGPYLKGVKPTLSQLPTSSSGAGKEVTKSPKDTPPIDTPSITNVDFPPLTTIIPTLLIITTIATLLFLLHKYTPFGLLLGRRKKKKKKDLRRLFLIPEKHTHEATCETAYEWNIHALEDQIMENDLYIKLLKLKRYKKTIQKKEKKKGITLVEVHMEILEECKNVEWELHKGNFLEICLQEFIDDDYIIYANSRNSELTLNNIKNERDIEDIEKQENLWNTWIENHRSILEKWKKEVWFQNLKNEWKKELQLYNEENDKLGENISNEPKVQLIASQIDIWKQWITKKATLIKSISQEDWFKSLTDVTKKEEYNYGVDGDSDNASVTKKTGLEKETTYYKHEKKYIVEKLMVQMHIMVLEECIKEEFIKNKELYMDNYIEDIHTQSSYNEKTKRLERNNNDSIIHQHQELNTYLDEYY</sequence>
<feature type="compositionally biased region" description="Polar residues" evidence="1">
    <location>
        <begin position="366"/>
        <end position="375"/>
    </location>
</feature>
<feature type="compositionally biased region" description="Pro residues" evidence="1">
    <location>
        <begin position="338"/>
        <end position="347"/>
    </location>
</feature>
<feature type="compositionally biased region" description="Polar residues" evidence="1">
    <location>
        <begin position="625"/>
        <end position="635"/>
    </location>
</feature>
<keyword evidence="2" id="KW-0472">Membrane</keyword>
<evidence type="ECO:0000313" key="3">
    <source>
        <dbReference type="EMBL" id="SBT00526.1"/>
    </source>
</evidence>
<dbReference type="PROSITE" id="PS00018">
    <property type="entry name" value="EF_HAND_1"/>
    <property type="match status" value="1"/>
</dbReference>
<dbReference type="InterPro" id="IPR018247">
    <property type="entry name" value="EF_Hand_1_Ca_BS"/>
</dbReference>
<feature type="region of interest" description="Disordered" evidence="1">
    <location>
        <begin position="625"/>
        <end position="653"/>
    </location>
</feature>
<dbReference type="AlphaFoldDB" id="A0A1A8X9L8"/>
<proteinExistence type="predicted"/>
<reference evidence="4" key="1">
    <citation type="submission" date="2016-05" db="EMBL/GenBank/DDBJ databases">
        <authorList>
            <person name="Naeem Raeece"/>
        </authorList>
    </citation>
    <scope>NUCLEOTIDE SEQUENCE [LARGE SCALE GENOMIC DNA]</scope>
</reference>
<protein>
    <submittedName>
        <fullName evidence="3">STP1 protein</fullName>
    </submittedName>
</protein>
<dbReference type="EMBL" id="FLQV01001968">
    <property type="protein sequence ID" value="SBT00526.1"/>
    <property type="molecule type" value="Genomic_DNA"/>
</dbReference>